<evidence type="ECO:0000313" key="2">
    <source>
        <dbReference type="EMBL" id="OWZ05263.1"/>
    </source>
</evidence>
<dbReference type="Gene3D" id="2.40.70.10">
    <property type="entry name" value="Acid Proteases"/>
    <property type="match status" value="1"/>
</dbReference>
<dbReference type="InterPro" id="IPR043128">
    <property type="entry name" value="Rev_trsase/Diguanyl_cyclase"/>
</dbReference>
<feature type="non-terminal residue" evidence="2">
    <location>
        <position position="411"/>
    </location>
</feature>
<dbReference type="InterPro" id="IPR053134">
    <property type="entry name" value="RNA-dir_DNA_polymerase"/>
</dbReference>
<proteinExistence type="predicted"/>
<organism evidence="2 3">
    <name type="scientific">Phytophthora megakarya</name>
    <dbReference type="NCBI Taxonomy" id="4795"/>
    <lineage>
        <taxon>Eukaryota</taxon>
        <taxon>Sar</taxon>
        <taxon>Stramenopiles</taxon>
        <taxon>Oomycota</taxon>
        <taxon>Peronosporomycetes</taxon>
        <taxon>Peronosporales</taxon>
        <taxon>Peronosporaceae</taxon>
        <taxon>Phytophthora</taxon>
    </lineage>
</organism>
<dbReference type="STRING" id="4795.A0A225VIK9"/>
<dbReference type="Gene3D" id="3.30.70.270">
    <property type="match status" value="1"/>
</dbReference>
<dbReference type="InterPro" id="IPR043502">
    <property type="entry name" value="DNA/RNA_pol_sf"/>
</dbReference>
<comment type="caution">
    <text evidence="2">The sequence shown here is derived from an EMBL/GenBank/DDBJ whole genome shotgun (WGS) entry which is preliminary data.</text>
</comment>
<evidence type="ECO:0000313" key="3">
    <source>
        <dbReference type="Proteomes" id="UP000198211"/>
    </source>
</evidence>
<reference evidence="3" key="1">
    <citation type="submission" date="2017-03" db="EMBL/GenBank/DDBJ databases">
        <title>Phytopthora megakarya and P. palmivora, two closely related causual agents of cacao black pod achieved similar genome size and gene model numbers by different mechanisms.</title>
        <authorList>
            <person name="Ali S."/>
            <person name="Shao J."/>
            <person name="Larry D.J."/>
            <person name="Kronmiller B."/>
            <person name="Shen D."/>
            <person name="Strem M.D."/>
            <person name="Melnick R.L."/>
            <person name="Guiltinan M.J."/>
            <person name="Tyler B.M."/>
            <person name="Meinhardt L.W."/>
            <person name="Bailey B.A."/>
        </authorList>
    </citation>
    <scope>NUCLEOTIDE SEQUENCE [LARGE SCALE GENOMIC DNA]</scope>
    <source>
        <strain evidence="3">zdho120</strain>
    </source>
</reference>
<dbReference type="Gene3D" id="3.10.10.10">
    <property type="entry name" value="HIV Type 1 Reverse Transcriptase, subunit A, domain 1"/>
    <property type="match status" value="1"/>
</dbReference>
<dbReference type="InterPro" id="IPR000477">
    <property type="entry name" value="RT_dom"/>
</dbReference>
<dbReference type="CDD" id="cd01647">
    <property type="entry name" value="RT_LTR"/>
    <property type="match status" value="1"/>
</dbReference>
<protein>
    <recommendedName>
        <fullName evidence="1">Reverse transcriptase domain-containing protein</fullName>
    </recommendedName>
</protein>
<dbReference type="PANTHER" id="PTHR24559">
    <property type="entry name" value="TRANSPOSON TY3-I GAG-POL POLYPROTEIN"/>
    <property type="match status" value="1"/>
</dbReference>
<evidence type="ECO:0000259" key="1">
    <source>
        <dbReference type="Pfam" id="PF00078"/>
    </source>
</evidence>
<accession>A0A225VIK9</accession>
<dbReference type="EMBL" id="NBNE01004524">
    <property type="protein sequence ID" value="OWZ05263.1"/>
    <property type="molecule type" value="Genomic_DNA"/>
</dbReference>
<dbReference type="AlphaFoldDB" id="A0A225VIK9"/>
<dbReference type="InterPro" id="IPR021109">
    <property type="entry name" value="Peptidase_aspartic_dom_sf"/>
</dbReference>
<dbReference type="Proteomes" id="UP000198211">
    <property type="component" value="Unassembled WGS sequence"/>
</dbReference>
<keyword evidence="3" id="KW-1185">Reference proteome</keyword>
<sequence length="411" mass="47160">MVINNIVQDHPRPLTIRLGGGKQTVIPRRVTTFTFSLSDFQDFITSAFVMGIPESCDIKLGMPWLEDVNPIIDWASKTVQLRPKVAATVRVDGRRCGYPRLSPNHRAKAQLREYFIHEYQSEASTTRLVRPHDLRKLLTEDDNEYCFLINAPDTQAVTSKAAAAWNALKDTPVYPLLLEFRDVEFRSELPSVAPTRKDNMDASIDVSDAIPVHRKQFLFSKVQREAILKWTQEMLKARLIRPSSPPDCAPTFCWRIVHDFRRLNTKVRVPAKPIPGKDEIFRAMANARIFSALDLLWNFFQGKLREVSIPYTTFSTPDGLFKYPVTPMGISFRSCFHRLVQSIFNDYDSFCRTYFDNLFIFIPSDSVKAHMRALRKVLTRCAEKQLYVKIEKCVFCAREIPCLGDIVGVDG</sequence>
<name>A0A225VIK9_9STRA</name>
<feature type="domain" description="Reverse transcriptase" evidence="1">
    <location>
        <begin position="254"/>
        <end position="404"/>
    </location>
</feature>
<gene>
    <name evidence="2" type="ORF">PHMEG_00022677</name>
</gene>
<dbReference type="Pfam" id="PF00078">
    <property type="entry name" value="RVT_1"/>
    <property type="match status" value="1"/>
</dbReference>
<dbReference type="PANTHER" id="PTHR24559:SF444">
    <property type="entry name" value="REVERSE TRANSCRIPTASE DOMAIN-CONTAINING PROTEIN"/>
    <property type="match status" value="1"/>
</dbReference>
<dbReference type="SUPFAM" id="SSF56672">
    <property type="entry name" value="DNA/RNA polymerases"/>
    <property type="match status" value="1"/>
</dbReference>
<dbReference type="OrthoDB" id="773199at2759"/>